<comment type="caution">
    <text evidence="2">The sequence shown here is derived from an EMBL/GenBank/DDBJ whole genome shotgun (WGS) entry which is preliminary data.</text>
</comment>
<feature type="domain" description="DUF4130" evidence="1">
    <location>
        <begin position="85"/>
        <end position="249"/>
    </location>
</feature>
<sequence length="251" mass="29158">MTIFTCDDTFEAMMSCIYDAWASGHGHQNIRLKTEPIGNLELFCEYVHITADTAKSQRVIHAVRKKISHYAYEMVYRCAMSCSEDKLDIIYRFLLLGFSQGAKVTNMLQQPAVMNLFKQNRAVINETHLFREFVRFNSAKNGILVSFIEPKSNLLTLLSPAFDDRIPSENWMIIDKSHMTAAVHQADNETYFTPLTHSELKQISNSLANADQYIELWKDFFKTTGIRERFNPVCQRPHLPVWYRKNVTEFL</sequence>
<gene>
    <name evidence="2" type="ORF">OCV88_02070</name>
</gene>
<reference evidence="2 3" key="1">
    <citation type="journal article" date="2021" name="ISME Commun">
        <title>Automated analysis of genomic sequences facilitates high-throughput and comprehensive description of bacteria.</title>
        <authorList>
            <person name="Hitch T.C.A."/>
        </authorList>
    </citation>
    <scope>NUCLEOTIDE SEQUENCE [LARGE SCALE GENOMIC DNA]</scope>
    <source>
        <strain evidence="2 3">Sanger_109</strain>
    </source>
</reference>
<dbReference type="Proteomes" id="UP001652442">
    <property type="component" value="Unassembled WGS sequence"/>
</dbReference>
<dbReference type="NCBIfam" id="TIGR03915">
    <property type="entry name" value="SAM_7_link_chp"/>
    <property type="match status" value="1"/>
</dbReference>
<organism evidence="2 3">
    <name type="scientific">Brotonthovivens ammoniilytica</name>
    <dbReference type="NCBI Taxonomy" id="2981725"/>
    <lineage>
        <taxon>Bacteria</taxon>
        <taxon>Bacillati</taxon>
        <taxon>Bacillota</taxon>
        <taxon>Clostridia</taxon>
        <taxon>Lachnospirales</taxon>
        <taxon>Lachnospiraceae</taxon>
        <taxon>Brotonthovivens</taxon>
    </lineage>
</organism>
<evidence type="ECO:0000313" key="3">
    <source>
        <dbReference type="Proteomes" id="UP001652442"/>
    </source>
</evidence>
<proteinExistence type="predicted"/>
<protein>
    <submittedName>
        <fullName evidence="2">TIGR03915 family putative DNA repair protein</fullName>
    </submittedName>
</protein>
<accession>A0ABT2TG18</accession>
<dbReference type="InterPro" id="IPR025404">
    <property type="entry name" value="DUF4130"/>
</dbReference>
<dbReference type="InterPro" id="IPR023875">
    <property type="entry name" value="DNA_repair_put"/>
</dbReference>
<dbReference type="EMBL" id="JAOQJQ010000001">
    <property type="protein sequence ID" value="MCU6761122.1"/>
    <property type="molecule type" value="Genomic_DNA"/>
</dbReference>
<evidence type="ECO:0000313" key="2">
    <source>
        <dbReference type="EMBL" id="MCU6761122.1"/>
    </source>
</evidence>
<dbReference type="RefSeq" id="WP_158423967.1">
    <property type="nucleotide sequence ID" value="NZ_JAOQJQ010000001.1"/>
</dbReference>
<keyword evidence="3" id="KW-1185">Reference proteome</keyword>
<name>A0ABT2TG18_9FIRM</name>
<evidence type="ECO:0000259" key="1">
    <source>
        <dbReference type="Pfam" id="PF13566"/>
    </source>
</evidence>
<dbReference type="Pfam" id="PF13566">
    <property type="entry name" value="DUF4130"/>
    <property type="match status" value="1"/>
</dbReference>